<proteinExistence type="inferred from homology"/>
<comment type="similarity">
    <text evidence="2">Belongs to the major facilitator superfamily. Proton-dependent oligopeptide transporter (POT/PTR) (TC 2.A.17) family.</text>
</comment>
<feature type="transmembrane region" description="Helical" evidence="6">
    <location>
        <begin position="206"/>
        <end position="229"/>
    </location>
</feature>
<feature type="transmembrane region" description="Helical" evidence="6">
    <location>
        <begin position="527"/>
        <end position="548"/>
    </location>
</feature>
<dbReference type="OrthoDB" id="8904098at2759"/>
<dbReference type="Pfam" id="PF00854">
    <property type="entry name" value="PTR2"/>
    <property type="match status" value="1"/>
</dbReference>
<feature type="transmembrane region" description="Helical" evidence="6">
    <location>
        <begin position="401"/>
        <end position="421"/>
    </location>
</feature>
<comment type="subcellular location">
    <subcellularLocation>
        <location evidence="1">Membrane</location>
        <topology evidence="1">Multi-pass membrane protein</topology>
    </subcellularLocation>
</comment>
<feature type="transmembrane region" description="Helical" evidence="6">
    <location>
        <begin position="52"/>
        <end position="78"/>
    </location>
</feature>
<evidence type="ECO:0000313" key="7">
    <source>
        <dbReference type="EMBL" id="OMO82772.1"/>
    </source>
</evidence>
<feature type="transmembrane region" description="Helical" evidence="6">
    <location>
        <begin position="574"/>
        <end position="593"/>
    </location>
</feature>
<dbReference type="Gene3D" id="1.20.1250.20">
    <property type="entry name" value="MFS general substrate transporter like domains"/>
    <property type="match status" value="1"/>
</dbReference>
<name>A0A1R3IJJ9_9ROSI</name>
<dbReference type="PANTHER" id="PTHR11654">
    <property type="entry name" value="OLIGOPEPTIDE TRANSPORTER-RELATED"/>
    <property type="match status" value="1"/>
</dbReference>
<evidence type="ECO:0000256" key="4">
    <source>
        <dbReference type="ARBA" id="ARBA00022989"/>
    </source>
</evidence>
<evidence type="ECO:0000256" key="5">
    <source>
        <dbReference type="ARBA" id="ARBA00023136"/>
    </source>
</evidence>
<comment type="caution">
    <text evidence="7">The sequence shown here is derived from an EMBL/GenBank/DDBJ whole genome shotgun (WGS) entry which is preliminary data.</text>
</comment>
<accession>A0A1R3IJJ9</accession>
<feature type="transmembrane region" description="Helical" evidence="6">
    <location>
        <begin position="119"/>
        <end position="139"/>
    </location>
</feature>
<dbReference type="AlphaFoldDB" id="A0A1R3IJJ9"/>
<dbReference type="SUPFAM" id="SSF103473">
    <property type="entry name" value="MFS general substrate transporter"/>
    <property type="match status" value="1"/>
</dbReference>
<feature type="transmembrane region" description="Helical" evidence="6">
    <location>
        <begin position="494"/>
        <end position="515"/>
    </location>
</feature>
<keyword evidence="5 6" id="KW-0472">Membrane</keyword>
<feature type="transmembrane region" description="Helical" evidence="6">
    <location>
        <begin position="90"/>
        <end position="112"/>
    </location>
</feature>
<feature type="transmembrane region" description="Helical" evidence="6">
    <location>
        <begin position="165"/>
        <end position="185"/>
    </location>
</feature>
<feature type="transmembrane region" description="Helical" evidence="6">
    <location>
        <begin position="359"/>
        <end position="381"/>
    </location>
</feature>
<protein>
    <submittedName>
        <fullName evidence="7">Proton-dependent oligopeptide transporter family</fullName>
    </submittedName>
</protein>
<organism evidence="7 8">
    <name type="scientific">Corchorus olitorius</name>
    <dbReference type="NCBI Taxonomy" id="93759"/>
    <lineage>
        <taxon>Eukaryota</taxon>
        <taxon>Viridiplantae</taxon>
        <taxon>Streptophyta</taxon>
        <taxon>Embryophyta</taxon>
        <taxon>Tracheophyta</taxon>
        <taxon>Spermatophyta</taxon>
        <taxon>Magnoliopsida</taxon>
        <taxon>eudicotyledons</taxon>
        <taxon>Gunneridae</taxon>
        <taxon>Pentapetalae</taxon>
        <taxon>rosids</taxon>
        <taxon>malvids</taxon>
        <taxon>Malvales</taxon>
        <taxon>Malvaceae</taxon>
        <taxon>Grewioideae</taxon>
        <taxon>Apeibeae</taxon>
        <taxon>Corchorus</taxon>
    </lineage>
</organism>
<feature type="transmembrane region" description="Helical" evidence="6">
    <location>
        <begin position="241"/>
        <end position="260"/>
    </location>
</feature>
<dbReference type="InterPro" id="IPR000109">
    <property type="entry name" value="POT_fam"/>
</dbReference>
<dbReference type="GO" id="GO:0016020">
    <property type="term" value="C:membrane"/>
    <property type="evidence" value="ECO:0007669"/>
    <property type="project" value="UniProtKB-SubCell"/>
</dbReference>
<sequence>MRVSRQTDVSCNSNTATTASSDHEKFDLIEGKVDWKGKTAVKSKHGGIRAALFVLVTFAFENLGNLHLAVNLVIYFIGFMHFSVADAANALTNFMGIGYILSILFGILADLYLGRFKTLLISATLEFLGLGLLAVQAHYPSLMPAACNGFDPTAQCQKVNGGDAAFLYVGLYLAAAGTGGVKAALPSHGADQFDENDPKESKHMSTFFNCLLLALSVGGAVSLTLFVWIDDHKGWDLGFGVSAIALFVGIIIAIAGLPLYRFHVVRGTSVIVEIIQVYVAAIRNRNLKLPENPLELYEIDMDKEAAEMKDELLPHRDVYRFGSSSRLFLDKAAIQTESTAHKPNPWKLCTVTQVENAKILLGMLPIFACTIIMTLCLAQLQTFSVQQGQTMDTTIVGNLDLPPASLPIIPIAFLIVIIPFYDQIVVPFLRKLTGHATGITHLQRIGVGLILSAISMATAAIMEVKRKHVARSHNMLDAIPGVQPLPISVFWLSFQYFIFGIADMFTYVGLLEFFYSEAPKSLKTVSTCFLWTSMAIGYFMSSIMVKIVNRATEDNTRSRGWLAGNNINRNHLNLFYLLLSLMSVTNFLIYLIVASRYKYRSESDQTTVVPSLADDKVADTKSTIEGVN</sequence>
<keyword evidence="4 6" id="KW-1133">Transmembrane helix</keyword>
<dbReference type="Proteomes" id="UP000187203">
    <property type="component" value="Unassembled WGS sequence"/>
</dbReference>
<gene>
    <name evidence="7" type="ORF">COLO4_22833</name>
</gene>
<keyword evidence="3 6" id="KW-0812">Transmembrane</keyword>
<evidence type="ECO:0000256" key="1">
    <source>
        <dbReference type="ARBA" id="ARBA00004141"/>
    </source>
</evidence>
<evidence type="ECO:0000313" key="8">
    <source>
        <dbReference type="Proteomes" id="UP000187203"/>
    </source>
</evidence>
<evidence type="ECO:0000256" key="3">
    <source>
        <dbReference type="ARBA" id="ARBA00022692"/>
    </source>
</evidence>
<dbReference type="InterPro" id="IPR036259">
    <property type="entry name" value="MFS_trans_sf"/>
</dbReference>
<evidence type="ECO:0000256" key="2">
    <source>
        <dbReference type="ARBA" id="ARBA00005982"/>
    </source>
</evidence>
<dbReference type="GO" id="GO:0022857">
    <property type="term" value="F:transmembrane transporter activity"/>
    <property type="evidence" value="ECO:0007669"/>
    <property type="project" value="InterPro"/>
</dbReference>
<dbReference type="EMBL" id="AWUE01018073">
    <property type="protein sequence ID" value="OMO82772.1"/>
    <property type="molecule type" value="Genomic_DNA"/>
</dbReference>
<reference evidence="8" key="1">
    <citation type="submission" date="2013-09" db="EMBL/GenBank/DDBJ databases">
        <title>Corchorus olitorius genome sequencing.</title>
        <authorList>
            <person name="Alam M."/>
            <person name="Haque M.S."/>
            <person name="Islam M.S."/>
            <person name="Emdad E.M."/>
            <person name="Islam M.M."/>
            <person name="Ahmed B."/>
            <person name="Halim A."/>
            <person name="Hossen Q.M.M."/>
            <person name="Hossain M.Z."/>
            <person name="Ahmed R."/>
            <person name="Khan M.M."/>
            <person name="Islam R."/>
            <person name="Rashid M.M."/>
            <person name="Khan S.A."/>
            <person name="Rahman M.S."/>
            <person name="Alam M."/>
            <person name="Yahiya A.S."/>
            <person name="Khan M.S."/>
            <person name="Azam M.S."/>
            <person name="Haque T."/>
            <person name="Lashkar M.Z.H."/>
            <person name="Akhand A.I."/>
            <person name="Morshed G."/>
            <person name="Roy S."/>
            <person name="Uddin K.S."/>
            <person name="Rabeya T."/>
            <person name="Hossain A.S."/>
            <person name="Chowdhury A."/>
            <person name="Snigdha A.R."/>
            <person name="Mortoza M.S."/>
            <person name="Matin S.A."/>
            <person name="Hoque S.M.E."/>
            <person name="Islam M.K."/>
            <person name="Roy D.K."/>
            <person name="Haider R."/>
            <person name="Moosa M.M."/>
            <person name="Elias S.M."/>
            <person name="Hasan A.M."/>
            <person name="Jahan S."/>
            <person name="Shafiuddin M."/>
            <person name="Mahmood N."/>
            <person name="Shommy N.S."/>
        </authorList>
    </citation>
    <scope>NUCLEOTIDE SEQUENCE [LARGE SCALE GENOMIC DNA]</scope>
    <source>
        <strain evidence="8">cv. O-4</strain>
    </source>
</reference>
<feature type="transmembrane region" description="Helical" evidence="6">
    <location>
        <begin position="442"/>
        <end position="462"/>
    </location>
</feature>
<keyword evidence="8" id="KW-1185">Reference proteome</keyword>
<evidence type="ECO:0000256" key="6">
    <source>
        <dbReference type="SAM" id="Phobius"/>
    </source>
</evidence>